<dbReference type="Proteomes" id="UP000184032">
    <property type="component" value="Unassembled WGS sequence"/>
</dbReference>
<dbReference type="PRINTS" id="PR00344">
    <property type="entry name" value="BCTRLSENSOR"/>
</dbReference>
<dbReference type="GO" id="GO:0005886">
    <property type="term" value="C:plasma membrane"/>
    <property type="evidence" value="ECO:0007669"/>
    <property type="project" value="TreeGrafter"/>
</dbReference>
<keyword evidence="8" id="KW-0812">Transmembrane</keyword>
<keyword evidence="7" id="KW-0902">Two-component regulatory system</keyword>
<dbReference type="InterPro" id="IPR050351">
    <property type="entry name" value="BphY/WalK/GraS-like"/>
</dbReference>
<dbReference type="EMBL" id="FQXI01000004">
    <property type="protein sequence ID" value="SHH22984.1"/>
    <property type="molecule type" value="Genomic_DNA"/>
</dbReference>
<dbReference type="EC" id="2.7.13.3" evidence="3"/>
<dbReference type="CDD" id="cd00082">
    <property type="entry name" value="HisKA"/>
    <property type="match status" value="1"/>
</dbReference>
<dbReference type="InterPro" id="IPR005467">
    <property type="entry name" value="His_kinase_dom"/>
</dbReference>
<dbReference type="InterPro" id="IPR003594">
    <property type="entry name" value="HATPase_dom"/>
</dbReference>
<dbReference type="GO" id="GO:0004721">
    <property type="term" value="F:phosphoprotein phosphatase activity"/>
    <property type="evidence" value="ECO:0007669"/>
    <property type="project" value="TreeGrafter"/>
</dbReference>
<comment type="subcellular location">
    <subcellularLocation>
        <location evidence="2">Membrane</location>
    </subcellularLocation>
</comment>
<dbReference type="SMART" id="SM00387">
    <property type="entry name" value="HATPase_c"/>
    <property type="match status" value="1"/>
</dbReference>
<evidence type="ECO:0000256" key="8">
    <source>
        <dbReference type="SAM" id="Phobius"/>
    </source>
</evidence>
<dbReference type="PROSITE" id="PS50109">
    <property type="entry name" value="HIS_KIN"/>
    <property type="match status" value="1"/>
</dbReference>
<dbReference type="InterPro" id="IPR036097">
    <property type="entry name" value="HisK_dim/P_sf"/>
</dbReference>
<dbReference type="PANTHER" id="PTHR45453:SF1">
    <property type="entry name" value="PHOSPHATE REGULON SENSOR PROTEIN PHOR"/>
    <property type="match status" value="1"/>
</dbReference>
<dbReference type="PANTHER" id="PTHR45453">
    <property type="entry name" value="PHOSPHATE REGULON SENSOR PROTEIN PHOR"/>
    <property type="match status" value="1"/>
</dbReference>
<evidence type="ECO:0000313" key="11">
    <source>
        <dbReference type="Proteomes" id="UP000184032"/>
    </source>
</evidence>
<evidence type="ECO:0000256" key="6">
    <source>
        <dbReference type="ARBA" id="ARBA00022777"/>
    </source>
</evidence>
<feature type="transmembrane region" description="Helical" evidence="8">
    <location>
        <begin position="6"/>
        <end position="22"/>
    </location>
</feature>
<evidence type="ECO:0000256" key="5">
    <source>
        <dbReference type="ARBA" id="ARBA00022679"/>
    </source>
</evidence>
<keyword evidence="5" id="KW-0808">Transferase</keyword>
<dbReference type="GO" id="GO:0000155">
    <property type="term" value="F:phosphorelay sensor kinase activity"/>
    <property type="evidence" value="ECO:0007669"/>
    <property type="project" value="InterPro"/>
</dbReference>
<dbReference type="OrthoDB" id="9773956at2"/>
<evidence type="ECO:0000256" key="7">
    <source>
        <dbReference type="ARBA" id="ARBA00023012"/>
    </source>
</evidence>
<dbReference type="InterPro" id="IPR004358">
    <property type="entry name" value="Sig_transdc_His_kin-like_C"/>
</dbReference>
<gene>
    <name evidence="10" type="ORF">SAMN02745245_00874</name>
</gene>
<organism evidence="10 11">
    <name type="scientific">Anaerosphaera aminiphila DSM 21120</name>
    <dbReference type="NCBI Taxonomy" id="1120995"/>
    <lineage>
        <taxon>Bacteria</taxon>
        <taxon>Bacillati</taxon>
        <taxon>Bacillota</taxon>
        <taxon>Tissierellia</taxon>
        <taxon>Tissierellales</taxon>
        <taxon>Peptoniphilaceae</taxon>
        <taxon>Anaerosphaera</taxon>
    </lineage>
</organism>
<keyword evidence="8" id="KW-0472">Membrane</keyword>
<keyword evidence="8" id="KW-1133">Transmembrane helix</keyword>
<dbReference type="GO" id="GO:0016036">
    <property type="term" value="P:cellular response to phosphate starvation"/>
    <property type="evidence" value="ECO:0007669"/>
    <property type="project" value="TreeGrafter"/>
</dbReference>
<accession>A0A1M5R9F5</accession>
<comment type="catalytic activity">
    <reaction evidence="1">
        <text>ATP + protein L-histidine = ADP + protein N-phospho-L-histidine.</text>
        <dbReference type="EC" id="2.7.13.3"/>
    </reaction>
</comment>
<dbReference type="SUPFAM" id="SSF47384">
    <property type="entry name" value="Homodimeric domain of signal transducing histidine kinase"/>
    <property type="match status" value="1"/>
</dbReference>
<dbReference type="Gene3D" id="3.30.565.10">
    <property type="entry name" value="Histidine kinase-like ATPase, C-terminal domain"/>
    <property type="match status" value="1"/>
</dbReference>
<dbReference type="SMART" id="SM00388">
    <property type="entry name" value="HisKA"/>
    <property type="match status" value="1"/>
</dbReference>
<dbReference type="Gene3D" id="1.10.287.130">
    <property type="match status" value="1"/>
</dbReference>
<evidence type="ECO:0000256" key="1">
    <source>
        <dbReference type="ARBA" id="ARBA00000085"/>
    </source>
</evidence>
<keyword evidence="11" id="KW-1185">Reference proteome</keyword>
<dbReference type="SUPFAM" id="SSF55874">
    <property type="entry name" value="ATPase domain of HSP90 chaperone/DNA topoisomerase II/histidine kinase"/>
    <property type="match status" value="1"/>
</dbReference>
<feature type="domain" description="Histidine kinase" evidence="9">
    <location>
        <begin position="81"/>
        <end position="279"/>
    </location>
</feature>
<dbReference type="AlphaFoldDB" id="A0A1M5R9F5"/>
<sequence length="280" mass="32042">MEWIIGFLILIIIVLVIVNLKFKRELNLIDSILDGSILQEEFDEKMVSKLITKLKKKVQALDLREEEAMSQKSNTQSLISDISHQTKTPLSNISMYIDLMERGKTLEYLPILKSQTDKLIFLNEQLIKGSRLEQGMIALHREPVLLTDLINTASASENIKVNLKDSDLRVFVDEKWTLEAISNVFNNAKKYGSKELNINIKRGSVYCYISIEDENKLIPESEYSKIFQRFYRGSDIENQEGYGLGLYISREILLSEGGGIKIQRGNSGNIFLITLPLYLD</sequence>
<protein>
    <recommendedName>
        <fullName evidence="3">histidine kinase</fullName>
        <ecNumber evidence="3">2.7.13.3</ecNumber>
    </recommendedName>
</protein>
<dbReference type="STRING" id="1120995.SAMN02745245_00874"/>
<dbReference type="Pfam" id="PF00512">
    <property type="entry name" value="HisKA"/>
    <property type="match status" value="1"/>
</dbReference>
<dbReference type="RefSeq" id="WP_073184104.1">
    <property type="nucleotide sequence ID" value="NZ_FQXI01000004.1"/>
</dbReference>
<dbReference type="Pfam" id="PF02518">
    <property type="entry name" value="HATPase_c"/>
    <property type="match status" value="1"/>
</dbReference>
<evidence type="ECO:0000256" key="2">
    <source>
        <dbReference type="ARBA" id="ARBA00004370"/>
    </source>
</evidence>
<evidence type="ECO:0000256" key="3">
    <source>
        <dbReference type="ARBA" id="ARBA00012438"/>
    </source>
</evidence>
<evidence type="ECO:0000313" key="10">
    <source>
        <dbReference type="EMBL" id="SHH22984.1"/>
    </source>
</evidence>
<evidence type="ECO:0000256" key="4">
    <source>
        <dbReference type="ARBA" id="ARBA00022553"/>
    </source>
</evidence>
<keyword evidence="6 10" id="KW-0418">Kinase</keyword>
<reference evidence="10 11" key="1">
    <citation type="submission" date="2016-11" db="EMBL/GenBank/DDBJ databases">
        <authorList>
            <person name="Jaros S."/>
            <person name="Januszkiewicz K."/>
            <person name="Wedrychowicz H."/>
        </authorList>
    </citation>
    <scope>NUCLEOTIDE SEQUENCE [LARGE SCALE GENOMIC DNA]</scope>
    <source>
        <strain evidence="10 11">DSM 21120</strain>
    </source>
</reference>
<evidence type="ECO:0000259" key="9">
    <source>
        <dbReference type="PROSITE" id="PS50109"/>
    </source>
</evidence>
<keyword evidence="4" id="KW-0597">Phosphoprotein</keyword>
<dbReference type="InterPro" id="IPR003661">
    <property type="entry name" value="HisK_dim/P_dom"/>
</dbReference>
<name>A0A1M5R9F5_9FIRM</name>
<dbReference type="InterPro" id="IPR036890">
    <property type="entry name" value="HATPase_C_sf"/>
</dbReference>
<proteinExistence type="predicted"/>
<dbReference type="CDD" id="cd00075">
    <property type="entry name" value="HATPase"/>
    <property type="match status" value="1"/>
</dbReference>